<comment type="caution">
    <text evidence="1">The sequence shown here is derived from an EMBL/GenBank/DDBJ whole genome shotgun (WGS) entry which is preliminary data.</text>
</comment>
<keyword evidence="2" id="KW-1185">Reference proteome</keyword>
<dbReference type="Proteomes" id="UP001254848">
    <property type="component" value="Unassembled WGS sequence"/>
</dbReference>
<organism evidence="1 2">
    <name type="scientific">Anaeroselena agilis</name>
    <dbReference type="NCBI Taxonomy" id="3063788"/>
    <lineage>
        <taxon>Bacteria</taxon>
        <taxon>Bacillati</taxon>
        <taxon>Bacillota</taxon>
        <taxon>Negativicutes</taxon>
        <taxon>Acetonemataceae</taxon>
        <taxon>Anaeroselena</taxon>
    </lineage>
</organism>
<evidence type="ECO:0000313" key="2">
    <source>
        <dbReference type="Proteomes" id="UP001254848"/>
    </source>
</evidence>
<reference evidence="1 2" key="1">
    <citation type="submission" date="2023-07" db="EMBL/GenBank/DDBJ databases">
        <title>The novel representative of Negativicutes class, Anaeroselena agilis gen. nov. sp. nov.</title>
        <authorList>
            <person name="Prokofeva M.I."/>
            <person name="Elcheninov A.G."/>
            <person name="Klyukina A."/>
            <person name="Kublanov I.V."/>
            <person name="Frolov E.N."/>
            <person name="Podosokorskaya O.A."/>
        </authorList>
    </citation>
    <scope>NUCLEOTIDE SEQUENCE [LARGE SCALE GENOMIC DNA]</scope>
    <source>
        <strain evidence="1 2">4137-cl</strain>
    </source>
</reference>
<accession>A0ABU3P4P6</accession>
<dbReference type="RefSeq" id="WP_413782565.1">
    <property type="nucleotide sequence ID" value="NZ_JAUOZS010000002.1"/>
</dbReference>
<sequence>MDIKTDGVFDFGSRTIARCTPEEIAACPVSYTGKFLGPVLEKGKKTTKKSKAV</sequence>
<proteinExistence type="predicted"/>
<gene>
    <name evidence="1" type="ORF">Q4T40_22450</name>
</gene>
<evidence type="ECO:0000313" key="1">
    <source>
        <dbReference type="EMBL" id="MDT8904004.1"/>
    </source>
</evidence>
<name>A0ABU3P4P6_9FIRM</name>
<dbReference type="EMBL" id="JAUOZS010000002">
    <property type="protein sequence ID" value="MDT8904004.1"/>
    <property type="molecule type" value="Genomic_DNA"/>
</dbReference>
<protein>
    <submittedName>
        <fullName evidence="1">Uncharacterized protein</fullName>
    </submittedName>
</protein>